<gene>
    <name evidence="2" type="ordered locus">PCC8801_2189</name>
</gene>
<dbReference type="Proteomes" id="UP000008204">
    <property type="component" value="Chromosome"/>
</dbReference>
<keyword evidence="1" id="KW-0732">Signal</keyword>
<evidence type="ECO:0000313" key="2">
    <source>
        <dbReference type="EMBL" id="ACK66217.1"/>
    </source>
</evidence>
<evidence type="ECO:0000313" key="3">
    <source>
        <dbReference type="Proteomes" id="UP000008204"/>
    </source>
</evidence>
<keyword evidence="3" id="KW-1185">Reference proteome</keyword>
<protein>
    <submittedName>
        <fullName evidence="2">Uncharacterized protein</fullName>
    </submittedName>
</protein>
<dbReference type="KEGG" id="cyp:PCC8801_2189"/>
<evidence type="ECO:0000256" key="1">
    <source>
        <dbReference type="SAM" id="SignalP"/>
    </source>
</evidence>
<reference evidence="3" key="1">
    <citation type="journal article" date="2011" name="MBio">
        <title>Novel metabolic attributes of the genus Cyanothece, comprising a group of unicellular nitrogen-fixing Cyanobacteria.</title>
        <authorList>
            <person name="Bandyopadhyay A."/>
            <person name="Elvitigala T."/>
            <person name="Welsh E."/>
            <person name="Stockel J."/>
            <person name="Liberton M."/>
            <person name="Min H."/>
            <person name="Sherman L.A."/>
            <person name="Pakrasi H.B."/>
        </authorList>
    </citation>
    <scope>NUCLEOTIDE SEQUENCE [LARGE SCALE GENOMIC DNA]</scope>
    <source>
        <strain evidence="3">PCC 8801</strain>
    </source>
</reference>
<dbReference type="STRING" id="41431.PCC8801_2189"/>
<feature type="chain" id="PRO_5002856189" evidence="1">
    <location>
        <begin position="26"/>
        <end position="113"/>
    </location>
</feature>
<organism evidence="2 3">
    <name type="scientific">Rippkaea orientalis (strain PCC 8801 / RF-1)</name>
    <name type="common">Cyanothece sp. (strain PCC 8801)</name>
    <dbReference type="NCBI Taxonomy" id="41431"/>
    <lineage>
        <taxon>Bacteria</taxon>
        <taxon>Bacillati</taxon>
        <taxon>Cyanobacteriota</taxon>
        <taxon>Cyanophyceae</taxon>
        <taxon>Oscillatoriophycideae</taxon>
        <taxon>Chroococcales</taxon>
        <taxon>Aphanothecaceae</taxon>
        <taxon>Rippkaea</taxon>
        <taxon>Rippkaea orientalis</taxon>
    </lineage>
</organism>
<name>B7K070_RIPO1</name>
<dbReference type="HOGENOM" id="CLU_2129317_0_0_3"/>
<proteinExistence type="predicted"/>
<dbReference type="AlphaFoldDB" id="B7K070"/>
<feature type="signal peptide" evidence="1">
    <location>
        <begin position="1"/>
        <end position="25"/>
    </location>
</feature>
<dbReference type="EMBL" id="CP001287">
    <property type="protein sequence ID" value="ACK66217.1"/>
    <property type="molecule type" value="Genomic_DNA"/>
</dbReference>
<accession>B7K070</accession>
<sequence>MMKTSFIIALGLATLITSLPRIAEARPTQIIRNSNPGIFRTIIPANTVIGGRSDRGYHHYERQSNYNYSRSYNYERQGNYGDQGYYYRVRQGGYYSREHIIFDQGGRRTCVNC</sequence>